<dbReference type="InterPro" id="IPR003423">
    <property type="entry name" value="OMP_efflux"/>
</dbReference>
<dbReference type="Gene3D" id="1.20.1600.10">
    <property type="entry name" value="Outer membrane efflux proteins (OEP)"/>
    <property type="match status" value="1"/>
</dbReference>
<evidence type="ECO:0000313" key="2">
    <source>
        <dbReference type="EMBL" id="MFD1104636.1"/>
    </source>
</evidence>
<accession>A0ABW3NW93</accession>
<evidence type="ECO:0000256" key="1">
    <source>
        <dbReference type="ARBA" id="ARBA00007613"/>
    </source>
</evidence>
<dbReference type="RefSeq" id="WP_380910052.1">
    <property type="nucleotide sequence ID" value="NZ_JBHTLS010000107.1"/>
</dbReference>
<dbReference type="PANTHER" id="PTHR30203">
    <property type="entry name" value="OUTER MEMBRANE CATION EFFLUX PROTEIN"/>
    <property type="match status" value="1"/>
</dbReference>
<dbReference type="EMBL" id="JBHTLS010000107">
    <property type="protein sequence ID" value="MFD1104636.1"/>
    <property type="molecule type" value="Genomic_DNA"/>
</dbReference>
<comment type="similarity">
    <text evidence="1">Belongs to the outer membrane factor (OMF) (TC 1.B.17) family.</text>
</comment>
<organism evidence="2 3">
    <name type="scientific">Sphingobium olei</name>
    <dbReference type="NCBI Taxonomy" id="420955"/>
    <lineage>
        <taxon>Bacteria</taxon>
        <taxon>Pseudomonadati</taxon>
        <taxon>Pseudomonadota</taxon>
        <taxon>Alphaproteobacteria</taxon>
        <taxon>Sphingomonadales</taxon>
        <taxon>Sphingomonadaceae</taxon>
        <taxon>Sphingobium</taxon>
    </lineage>
</organism>
<keyword evidence="3" id="KW-1185">Reference proteome</keyword>
<dbReference type="Pfam" id="PF02321">
    <property type="entry name" value="OEP"/>
    <property type="match status" value="1"/>
</dbReference>
<comment type="caution">
    <text evidence="2">The sequence shown here is derived from an EMBL/GenBank/DDBJ whole genome shotgun (WGS) entry which is preliminary data.</text>
</comment>
<sequence length="130" mass="14697">MKGNLDVAKARRDRAVAEYERTVQVAFRDVSDALVRRSQLQHQIETTRELLDAQRESARLAQLRFDNGRSAYLEVLDAQRSLFEAEQALVQLRRAELASIVALYSALGGGFVAERAFDTNATNESREQNK</sequence>
<dbReference type="PANTHER" id="PTHR30203:SF33">
    <property type="entry name" value="BLR4455 PROTEIN"/>
    <property type="match status" value="1"/>
</dbReference>
<dbReference type="InterPro" id="IPR010131">
    <property type="entry name" value="MdtP/NodT-like"/>
</dbReference>
<gene>
    <name evidence="2" type="ORF">ACFQ24_07085</name>
</gene>
<name>A0ABW3NW93_9SPHN</name>
<proteinExistence type="inferred from homology"/>
<evidence type="ECO:0000313" key="3">
    <source>
        <dbReference type="Proteomes" id="UP001597203"/>
    </source>
</evidence>
<protein>
    <submittedName>
        <fullName evidence="2">TolC family protein</fullName>
    </submittedName>
</protein>
<dbReference type="SUPFAM" id="SSF56954">
    <property type="entry name" value="Outer membrane efflux proteins (OEP)"/>
    <property type="match status" value="1"/>
</dbReference>
<reference evidence="3" key="1">
    <citation type="journal article" date="2019" name="Int. J. Syst. Evol. Microbiol.">
        <title>The Global Catalogue of Microorganisms (GCM) 10K type strain sequencing project: providing services to taxonomists for standard genome sequencing and annotation.</title>
        <authorList>
            <consortium name="The Broad Institute Genomics Platform"/>
            <consortium name="The Broad Institute Genome Sequencing Center for Infectious Disease"/>
            <person name="Wu L."/>
            <person name="Ma J."/>
        </authorList>
    </citation>
    <scope>NUCLEOTIDE SEQUENCE [LARGE SCALE GENOMIC DNA]</scope>
    <source>
        <strain evidence="3">CCUG 54329</strain>
    </source>
</reference>
<dbReference type="Proteomes" id="UP001597203">
    <property type="component" value="Unassembled WGS sequence"/>
</dbReference>